<sequence>MSSPAITVHYVATGLPASGTEVAMSSKDARPGVPSGSEPIFTQSMADCMAIGTFDHGNHNNRTLTHLWGRCASNSYYQTLAETISPNTTVILACGSIGTRFYFENYEMPNVRVLLESFMTKAKKPIDQLQWLTLYTEDTAQGLVKGSLVLQADGSYGRIKM</sequence>
<dbReference type="AlphaFoldDB" id="A0AAN6ZUL2"/>
<organism evidence="1 2">
    <name type="scientific">Chaetomidium leptoderma</name>
    <dbReference type="NCBI Taxonomy" id="669021"/>
    <lineage>
        <taxon>Eukaryota</taxon>
        <taxon>Fungi</taxon>
        <taxon>Dikarya</taxon>
        <taxon>Ascomycota</taxon>
        <taxon>Pezizomycotina</taxon>
        <taxon>Sordariomycetes</taxon>
        <taxon>Sordariomycetidae</taxon>
        <taxon>Sordariales</taxon>
        <taxon>Chaetomiaceae</taxon>
        <taxon>Chaetomidium</taxon>
    </lineage>
</organism>
<name>A0AAN6ZUL2_9PEZI</name>
<protein>
    <submittedName>
        <fullName evidence="1">Uncharacterized protein</fullName>
    </submittedName>
</protein>
<gene>
    <name evidence="1" type="ORF">C8A00DRAFT_34811</name>
</gene>
<proteinExistence type="predicted"/>
<evidence type="ECO:0000313" key="2">
    <source>
        <dbReference type="Proteomes" id="UP001302745"/>
    </source>
</evidence>
<accession>A0AAN6ZUL2</accession>
<dbReference type="EMBL" id="MU856972">
    <property type="protein sequence ID" value="KAK4152510.1"/>
    <property type="molecule type" value="Genomic_DNA"/>
</dbReference>
<evidence type="ECO:0000313" key="1">
    <source>
        <dbReference type="EMBL" id="KAK4152510.1"/>
    </source>
</evidence>
<reference evidence="1" key="2">
    <citation type="submission" date="2023-05" db="EMBL/GenBank/DDBJ databases">
        <authorList>
            <consortium name="Lawrence Berkeley National Laboratory"/>
            <person name="Steindorff A."/>
            <person name="Hensen N."/>
            <person name="Bonometti L."/>
            <person name="Westerberg I."/>
            <person name="Brannstrom I.O."/>
            <person name="Guillou S."/>
            <person name="Cros-Aarteil S."/>
            <person name="Calhoun S."/>
            <person name="Haridas S."/>
            <person name="Kuo A."/>
            <person name="Mondo S."/>
            <person name="Pangilinan J."/>
            <person name="Riley R."/>
            <person name="Labutti K."/>
            <person name="Andreopoulos B."/>
            <person name="Lipzen A."/>
            <person name="Chen C."/>
            <person name="Yanf M."/>
            <person name="Daum C."/>
            <person name="Ng V."/>
            <person name="Clum A."/>
            <person name="Ohm R."/>
            <person name="Martin F."/>
            <person name="Silar P."/>
            <person name="Natvig D."/>
            <person name="Lalanne C."/>
            <person name="Gautier V."/>
            <person name="Ament-Velasquez S.L."/>
            <person name="Kruys A."/>
            <person name="Hutchinson M.I."/>
            <person name="Powell A.J."/>
            <person name="Barry K."/>
            <person name="Miller A.N."/>
            <person name="Grigoriev I.V."/>
            <person name="Debuchy R."/>
            <person name="Gladieux P."/>
            <person name="Thoren M.H."/>
            <person name="Johannesson H."/>
        </authorList>
    </citation>
    <scope>NUCLEOTIDE SEQUENCE</scope>
    <source>
        <strain evidence="1">CBS 538.74</strain>
    </source>
</reference>
<reference evidence="1" key="1">
    <citation type="journal article" date="2023" name="Mol. Phylogenet. Evol.">
        <title>Genome-scale phylogeny and comparative genomics of the fungal order Sordariales.</title>
        <authorList>
            <person name="Hensen N."/>
            <person name="Bonometti L."/>
            <person name="Westerberg I."/>
            <person name="Brannstrom I.O."/>
            <person name="Guillou S."/>
            <person name="Cros-Aarteil S."/>
            <person name="Calhoun S."/>
            <person name="Haridas S."/>
            <person name="Kuo A."/>
            <person name="Mondo S."/>
            <person name="Pangilinan J."/>
            <person name="Riley R."/>
            <person name="LaButti K."/>
            <person name="Andreopoulos B."/>
            <person name="Lipzen A."/>
            <person name="Chen C."/>
            <person name="Yan M."/>
            <person name="Daum C."/>
            <person name="Ng V."/>
            <person name="Clum A."/>
            <person name="Steindorff A."/>
            <person name="Ohm R.A."/>
            <person name="Martin F."/>
            <person name="Silar P."/>
            <person name="Natvig D.O."/>
            <person name="Lalanne C."/>
            <person name="Gautier V."/>
            <person name="Ament-Velasquez S.L."/>
            <person name="Kruys A."/>
            <person name="Hutchinson M.I."/>
            <person name="Powell A.J."/>
            <person name="Barry K."/>
            <person name="Miller A.N."/>
            <person name="Grigoriev I.V."/>
            <person name="Debuchy R."/>
            <person name="Gladieux P."/>
            <person name="Hiltunen Thoren M."/>
            <person name="Johannesson H."/>
        </authorList>
    </citation>
    <scope>NUCLEOTIDE SEQUENCE</scope>
    <source>
        <strain evidence="1">CBS 538.74</strain>
    </source>
</reference>
<comment type="caution">
    <text evidence="1">The sequence shown here is derived from an EMBL/GenBank/DDBJ whole genome shotgun (WGS) entry which is preliminary data.</text>
</comment>
<keyword evidence="2" id="KW-1185">Reference proteome</keyword>
<dbReference type="Proteomes" id="UP001302745">
    <property type="component" value="Unassembled WGS sequence"/>
</dbReference>